<keyword evidence="10" id="KW-0325">Glycoprotein</keyword>
<dbReference type="PANTHER" id="PTHR11532:SF63">
    <property type="entry name" value="CARBOXYPEPTIDASE Z"/>
    <property type="match status" value="1"/>
</dbReference>
<evidence type="ECO:0000256" key="3">
    <source>
        <dbReference type="ARBA" id="ARBA00022645"/>
    </source>
</evidence>
<evidence type="ECO:0000256" key="5">
    <source>
        <dbReference type="ARBA" id="ARBA00022723"/>
    </source>
</evidence>
<keyword evidence="4" id="KW-0645">Protease</keyword>
<feature type="domain" description="FZ" evidence="13">
    <location>
        <begin position="90"/>
        <end position="222"/>
    </location>
</feature>
<dbReference type="InterPro" id="IPR057246">
    <property type="entry name" value="CARBOXYPEPT_ZN_1"/>
</dbReference>
<evidence type="ECO:0000256" key="8">
    <source>
        <dbReference type="ARBA" id="ARBA00023049"/>
    </source>
</evidence>
<keyword evidence="8" id="KW-0482">Metalloprotease</keyword>
<dbReference type="InterPro" id="IPR050753">
    <property type="entry name" value="Peptidase_M14_domain"/>
</dbReference>
<dbReference type="PROSITE" id="PS52035">
    <property type="entry name" value="PEPTIDASE_M14"/>
    <property type="match status" value="1"/>
</dbReference>
<feature type="disulfide bond" evidence="11">
    <location>
        <begin position="184"/>
        <end position="208"/>
    </location>
</feature>
<evidence type="ECO:0000313" key="16">
    <source>
        <dbReference type="Proteomes" id="UP000694546"/>
    </source>
</evidence>
<reference evidence="15" key="2">
    <citation type="submission" date="2025-09" db="UniProtKB">
        <authorList>
            <consortium name="Ensembl"/>
        </authorList>
    </citation>
    <scope>IDENTIFICATION</scope>
</reference>
<dbReference type="InterPro" id="IPR008969">
    <property type="entry name" value="CarboxyPept-like_regulatory"/>
</dbReference>
<name>A0A8C4Z8D5_GADMO</name>
<feature type="domain" description="Peptidase M14" evidence="14">
    <location>
        <begin position="254"/>
        <end position="579"/>
    </location>
</feature>
<dbReference type="Pfam" id="PF00246">
    <property type="entry name" value="Peptidase_M14"/>
    <property type="match status" value="1"/>
</dbReference>
<dbReference type="GO" id="GO:0016485">
    <property type="term" value="P:protein processing"/>
    <property type="evidence" value="ECO:0007669"/>
    <property type="project" value="TreeGrafter"/>
</dbReference>
<dbReference type="InterPro" id="IPR000834">
    <property type="entry name" value="Peptidase_M14"/>
</dbReference>
<dbReference type="InterPro" id="IPR057247">
    <property type="entry name" value="CARBOXYPEPT_ZN_2"/>
</dbReference>
<dbReference type="GO" id="GO:0005615">
    <property type="term" value="C:extracellular space"/>
    <property type="evidence" value="ECO:0007669"/>
    <property type="project" value="TreeGrafter"/>
</dbReference>
<dbReference type="CDD" id="cd11308">
    <property type="entry name" value="Peptidase_M14NE-CP-C_like"/>
    <property type="match status" value="1"/>
</dbReference>
<evidence type="ECO:0000256" key="4">
    <source>
        <dbReference type="ARBA" id="ARBA00022670"/>
    </source>
</evidence>
<evidence type="ECO:0000256" key="1">
    <source>
        <dbReference type="ARBA" id="ARBA00001947"/>
    </source>
</evidence>
<dbReference type="GO" id="GO:0004181">
    <property type="term" value="F:metallocarboxypeptidase activity"/>
    <property type="evidence" value="ECO:0007669"/>
    <property type="project" value="InterPro"/>
</dbReference>
<comment type="caution">
    <text evidence="11">Lacks conserved residue(s) required for the propagation of feature annotation.</text>
</comment>
<evidence type="ECO:0000256" key="2">
    <source>
        <dbReference type="ARBA" id="ARBA00005988"/>
    </source>
</evidence>
<dbReference type="PROSITE" id="PS50038">
    <property type="entry name" value="FZ"/>
    <property type="match status" value="1"/>
</dbReference>
<dbReference type="GO" id="GO:0006518">
    <property type="term" value="P:peptide metabolic process"/>
    <property type="evidence" value="ECO:0007669"/>
    <property type="project" value="TreeGrafter"/>
</dbReference>
<dbReference type="Ensembl" id="ENSGMOT00000008677.2">
    <property type="protein sequence ID" value="ENSGMOP00000008439.2"/>
    <property type="gene ID" value="ENSGMOG00000007888.2"/>
</dbReference>
<dbReference type="InterPro" id="IPR036790">
    <property type="entry name" value="Frizzled_dom_sf"/>
</dbReference>
<organism evidence="15 16">
    <name type="scientific">Gadus morhua</name>
    <name type="common">Atlantic cod</name>
    <dbReference type="NCBI Taxonomy" id="8049"/>
    <lineage>
        <taxon>Eukaryota</taxon>
        <taxon>Metazoa</taxon>
        <taxon>Chordata</taxon>
        <taxon>Craniata</taxon>
        <taxon>Vertebrata</taxon>
        <taxon>Euteleostomi</taxon>
        <taxon>Actinopterygii</taxon>
        <taxon>Neopterygii</taxon>
        <taxon>Teleostei</taxon>
        <taxon>Neoteleostei</taxon>
        <taxon>Acanthomorphata</taxon>
        <taxon>Zeiogadaria</taxon>
        <taxon>Gadariae</taxon>
        <taxon>Gadiformes</taxon>
        <taxon>Gadoidei</taxon>
        <taxon>Gadidae</taxon>
        <taxon>Gadus</taxon>
    </lineage>
</organism>
<dbReference type="SMART" id="SM00631">
    <property type="entry name" value="Zn_pept"/>
    <property type="match status" value="1"/>
</dbReference>
<dbReference type="SUPFAM" id="SSF63501">
    <property type="entry name" value="Frizzled cysteine-rich domain"/>
    <property type="match status" value="1"/>
</dbReference>
<evidence type="ECO:0000256" key="7">
    <source>
        <dbReference type="ARBA" id="ARBA00022833"/>
    </source>
</evidence>
<dbReference type="AlphaFoldDB" id="A0A8C4Z8D5"/>
<dbReference type="PRINTS" id="PR00765">
    <property type="entry name" value="CRBOXYPTASEA"/>
</dbReference>
<comment type="similarity">
    <text evidence="2 12">Belongs to the peptidase M14 family.</text>
</comment>
<dbReference type="PROSITE" id="PS00133">
    <property type="entry name" value="CARBOXYPEPT_ZN_2"/>
    <property type="match status" value="1"/>
</dbReference>
<dbReference type="Gene3D" id="1.10.2000.10">
    <property type="entry name" value="Frizzled cysteine-rich domain"/>
    <property type="match status" value="1"/>
</dbReference>
<keyword evidence="5" id="KW-0479">Metal-binding</keyword>
<keyword evidence="3" id="KW-0121">Carboxypeptidase</keyword>
<dbReference type="PANTHER" id="PTHR11532">
    <property type="entry name" value="PROTEASE M14 CARBOXYPEPTIDASE"/>
    <property type="match status" value="1"/>
</dbReference>
<sequence length="753" mass="84014">MCFCRSGKVSLSVCLSLPLFLSLSRLFYRCEAGSCVGRAWRCHIKMDPETRSRQQIVLILLGALTLASCYPQHRCEYEDYLLGRCRSPLGRRPKCTEIRLSYCEDMPYTETLFPNALGHTSREEVELGAEYLLMSVVETLLSSGGGGGGGGGGQCSPDVRMLGCAVMTPRCEHDWPMQPCRHVCETVRRRCAAAFDAIAMAWPYFLDCDRFFVSEEEGCYDPLEGLRVEQDGDDDYYGGLPPAEDPSFGSIRFGHHSEAELASVLSQTAERCSDVARTYSIGRSYEGRDLLAIEFSGNPGRHELLEPEVRLVGNMHGNEALGRQLLLYLAQDLCNEYRQGSPRVQALINTTRIHLLPSMNPDGYEVAAAGGQDATEDEEEGRKYGARNVGRTNAQGIDLNRNFPDLASIVYRRRRLRTYRTDHIAIPDFYWFGKVAPETYAVMKWVRSIPFMLGANLHGGDLVVAYPYDLSKHPQQHKLFSPTPDEKVFKIIARTYADSHPTMGRDQAWCGSSRASKNGIINGAQVSSFAGSMQDFSYLHTNCYEVAVNLGCDKFPAEEDMENAWHENQEAFISFLEGAHRGIKGLVKDEGGNGIKGARVSVRGVRHDVTTAEQGDYWRLLAPGVHILTATAAGYTRAIKRVRLPPGMPHAGRVDFVLTKTALEPNATALNRVEEEVVVVVRAEEEEGGGGGGYYSEQDDYERFDPYNHFERYTASALAARRQERRAEKPWWWSFFVGSGGGAAPTWLLRKED</sequence>
<dbReference type="SUPFAM" id="SSF49464">
    <property type="entry name" value="Carboxypeptidase regulatory domain-like"/>
    <property type="match status" value="1"/>
</dbReference>
<dbReference type="Proteomes" id="UP000694546">
    <property type="component" value="Chromosome 17"/>
</dbReference>
<gene>
    <name evidence="15" type="primary">CPZ</name>
    <name evidence="15" type="synonym">LOC115529390</name>
</gene>
<dbReference type="GeneTree" id="ENSGT00940000156391"/>
<dbReference type="GO" id="GO:0008270">
    <property type="term" value="F:zinc ion binding"/>
    <property type="evidence" value="ECO:0007669"/>
    <property type="project" value="InterPro"/>
</dbReference>
<evidence type="ECO:0000313" key="15">
    <source>
        <dbReference type="Ensembl" id="ENSGMOP00000008439.2"/>
    </source>
</evidence>
<dbReference type="SMART" id="SM00063">
    <property type="entry name" value="FRI"/>
    <property type="match status" value="1"/>
</dbReference>
<reference evidence="15" key="1">
    <citation type="submission" date="2025-08" db="UniProtKB">
        <authorList>
            <consortium name="Ensembl"/>
        </authorList>
    </citation>
    <scope>IDENTIFICATION</scope>
</reference>
<protein>
    <submittedName>
        <fullName evidence="15">Carboxypeptidase Z</fullName>
    </submittedName>
</protein>
<dbReference type="Gene3D" id="3.40.630.10">
    <property type="entry name" value="Zn peptidases"/>
    <property type="match status" value="1"/>
</dbReference>
<dbReference type="Pfam" id="PF01392">
    <property type="entry name" value="Fz"/>
    <property type="match status" value="1"/>
</dbReference>
<accession>A0A8C4Z8D5</accession>
<keyword evidence="7" id="KW-0862">Zinc</keyword>
<evidence type="ECO:0000259" key="13">
    <source>
        <dbReference type="PROSITE" id="PS50038"/>
    </source>
</evidence>
<proteinExistence type="inferred from homology"/>
<evidence type="ECO:0000256" key="12">
    <source>
        <dbReference type="PROSITE-ProRule" id="PRU01379"/>
    </source>
</evidence>
<keyword evidence="9 11" id="KW-1015">Disulfide bond</keyword>
<evidence type="ECO:0000256" key="6">
    <source>
        <dbReference type="ARBA" id="ARBA00022801"/>
    </source>
</evidence>
<dbReference type="Gene3D" id="2.60.40.1120">
    <property type="entry name" value="Carboxypeptidase-like, regulatory domain"/>
    <property type="match status" value="1"/>
</dbReference>
<comment type="cofactor">
    <cofactor evidence="1">
        <name>Zn(2+)</name>
        <dbReference type="ChEBI" id="CHEBI:29105"/>
    </cofactor>
</comment>
<dbReference type="InterPro" id="IPR020067">
    <property type="entry name" value="Frizzled_dom"/>
</dbReference>
<dbReference type="PROSITE" id="PS00132">
    <property type="entry name" value="CARBOXYPEPT_ZN_1"/>
    <property type="match status" value="1"/>
</dbReference>
<keyword evidence="6" id="KW-0378">Hydrolase</keyword>
<evidence type="ECO:0000256" key="9">
    <source>
        <dbReference type="ARBA" id="ARBA00023157"/>
    </source>
</evidence>
<dbReference type="SUPFAM" id="SSF53187">
    <property type="entry name" value="Zn-dependent exopeptidases"/>
    <property type="match status" value="1"/>
</dbReference>
<dbReference type="Pfam" id="PF13620">
    <property type="entry name" value="CarboxypepD_reg"/>
    <property type="match status" value="1"/>
</dbReference>
<evidence type="ECO:0000256" key="11">
    <source>
        <dbReference type="PROSITE-ProRule" id="PRU00090"/>
    </source>
</evidence>
<evidence type="ECO:0000259" key="14">
    <source>
        <dbReference type="PROSITE" id="PS52035"/>
    </source>
</evidence>
<evidence type="ECO:0000256" key="10">
    <source>
        <dbReference type="ARBA" id="ARBA00023180"/>
    </source>
</evidence>
<keyword evidence="16" id="KW-1185">Reference proteome</keyword>
<dbReference type="OMA" id="LSYCEDM"/>